<dbReference type="InterPro" id="IPR032675">
    <property type="entry name" value="LRR_dom_sf"/>
</dbReference>
<dbReference type="RefSeq" id="XP_058348066.1">
    <property type="nucleotide sequence ID" value="XM_058481428.1"/>
</dbReference>
<name>A0AAD7Y3M8_9FUNG</name>
<evidence type="ECO:0000313" key="3">
    <source>
        <dbReference type="EMBL" id="KAJ8663154.1"/>
    </source>
</evidence>
<dbReference type="CDD" id="cd09917">
    <property type="entry name" value="F-box_SF"/>
    <property type="match status" value="1"/>
</dbReference>
<dbReference type="InterPro" id="IPR036047">
    <property type="entry name" value="F-box-like_dom_sf"/>
</dbReference>
<proteinExistence type="predicted"/>
<comment type="caution">
    <text evidence="3">The sequence shown here is derived from an EMBL/GenBank/DDBJ whole genome shotgun (WGS) entry which is preliminary data.</text>
</comment>
<gene>
    <name evidence="3" type="ORF">O0I10_001331</name>
</gene>
<dbReference type="SMART" id="SM00256">
    <property type="entry name" value="FBOX"/>
    <property type="match status" value="1"/>
</dbReference>
<dbReference type="Pfam" id="PF00646">
    <property type="entry name" value="F-box"/>
    <property type="match status" value="1"/>
</dbReference>
<feature type="domain" description="F-box" evidence="2">
    <location>
        <begin position="8"/>
        <end position="55"/>
    </location>
</feature>
<dbReference type="PROSITE" id="PS50181">
    <property type="entry name" value="FBOX"/>
    <property type="match status" value="1"/>
</dbReference>
<evidence type="ECO:0000313" key="4">
    <source>
        <dbReference type="Proteomes" id="UP001234581"/>
    </source>
</evidence>
<dbReference type="GeneID" id="83208749"/>
<accession>A0AAD7Y3M8</accession>
<feature type="region of interest" description="Disordered" evidence="1">
    <location>
        <begin position="558"/>
        <end position="594"/>
    </location>
</feature>
<dbReference type="SUPFAM" id="SSF52047">
    <property type="entry name" value="RNI-like"/>
    <property type="match status" value="1"/>
</dbReference>
<dbReference type="InterPro" id="IPR001810">
    <property type="entry name" value="F-box_dom"/>
</dbReference>
<reference evidence="3 4" key="1">
    <citation type="submission" date="2023-03" db="EMBL/GenBank/DDBJ databases">
        <title>Genome sequence of Lichtheimia ornata CBS 291.66.</title>
        <authorList>
            <person name="Mohabir J.T."/>
            <person name="Shea T.P."/>
            <person name="Kurbessoian T."/>
            <person name="Berby B."/>
            <person name="Fontaine J."/>
            <person name="Livny J."/>
            <person name="Gnirke A."/>
            <person name="Stajich J.E."/>
            <person name="Cuomo C.A."/>
        </authorList>
    </citation>
    <scope>NUCLEOTIDE SEQUENCE [LARGE SCALE GENOMIC DNA]</scope>
    <source>
        <strain evidence="3">CBS 291.66</strain>
    </source>
</reference>
<dbReference type="Gene3D" id="3.80.10.10">
    <property type="entry name" value="Ribonuclease Inhibitor"/>
    <property type="match status" value="1"/>
</dbReference>
<feature type="compositionally biased region" description="Acidic residues" evidence="1">
    <location>
        <begin position="579"/>
        <end position="588"/>
    </location>
</feature>
<dbReference type="AlphaFoldDB" id="A0AAD7Y3M8"/>
<evidence type="ECO:0000256" key="1">
    <source>
        <dbReference type="SAM" id="MobiDB-lite"/>
    </source>
</evidence>
<dbReference type="EMBL" id="JARTCD010000003">
    <property type="protein sequence ID" value="KAJ8663154.1"/>
    <property type="molecule type" value="Genomic_DNA"/>
</dbReference>
<protein>
    <recommendedName>
        <fullName evidence="2">F-box domain-containing protein</fullName>
    </recommendedName>
</protein>
<dbReference type="Proteomes" id="UP001234581">
    <property type="component" value="Unassembled WGS sequence"/>
</dbReference>
<evidence type="ECO:0000259" key="2">
    <source>
        <dbReference type="PROSITE" id="PS50181"/>
    </source>
</evidence>
<dbReference type="SUPFAM" id="SSF81383">
    <property type="entry name" value="F-box domain"/>
    <property type="match status" value="1"/>
</dbReference>
<sequence length="594" mass="68524">MATAVSRGSSFDTLPYEVKIRIFSRLPFCERVRLTRVSQSWRQFLLNWPEMFERIENRCDCAFERDLSYTMCQLNHALLPYAPYIQPKAFRDLSLLMLSDNTANQKNMILENTFDFFIALRFYYIEKCFISITCLDEEWFSKFIKVCSHNLKRLEFMMRPDTPIDVPFLDLFLLRLTHLEDFRLLAFPASGDDGHLFAGLFLNHFDGVSDSIPENWSVKTIELDCHGSAIYMPLDTFVTKLRGLQFARIKPADFRDPLTVGQAFAQCPNLRLLIVDKDSAHNWSQHKKEGAKGLYHLELTDQFCKPAIYLPLLTKHHQTLETLKLDGLVLTRGTMRALAPLEFPALKKIVIKDKTLFEQGDEDEDHGVFASGDDFDTFIHRLPPQLEYLHLSVYSYLTDGMLRALESVACLKKLELVVCNGITEEGLLHFLNHTQSKDTLEELILTGQHCVTNDVLHTIGRNLSALTYLSLTSRNNVSLFDGLDRFLDTSPIIGKLHYLAIDCNKDDDFVPTNEQVEDVLHKLQAKVSIWHFCLDAPSKKRRRLRGVDFWFKHYAPRTKESGQESSEESSDEYSHEYSQEDSEDDDNESNGSEH</sequence>
<dbReference type="Gene3D" id="1.20.1280.50">
    <property type="match status" value="1"/>
</dbReference>
<organism evidence="3 4">
    <name type="scientific">Lichtheimia ornata</name>
    <dbReference type="NCBI Taxonomy" id="688661"/>
    <lineage>
        <taxon>Eukaryota</taxon>
        <taxon>Fungi</taxon>
        <taxon>Fungi incertae sedis</taxon>
        <taxon>Mucoromycota</taxon>
        <taxon>Mucoromycotina</taxon>
        <taxon>Mucoromycetes</taxon>
        <taxon>Mucorales</taxon>
        <taxon>Lichtheimiaceae</taxon>
        <taxon>Lichtheimia</taxon>
    </lineage>
</organism>
<keyword evidence="4" id="KW-1185">Reference proteome</keyword>